<evidence type="ECO:0000313" key="3">
    <source>
        <dbReference type="EMBL" id="GLI94640.1"/>
    </source>
</evidence>
<feature type="signal peptide" evidence="1">
    <location>
        <begin position="1"/>
        <end position="23"/>
    </location>
</feature>
<dbReference type="Proteomes" id="UP001144323">
    <property type="component" value="Unassembled WGS sequence"/>
</dbReference>
<evidence type="ECO:0000256" key="1">
    <source>
        <dbReference type="SAM" id="SignalP"/>
    </source>
</evidence>
<dbReference type="InterPro" id="IPR011059">
    <property type="entry name" value="Metal-dep_hydrolase_composite"/>
</dbReference>
<dbReference type="Gene3D" id="2.30.40.10">
    <property type="entry name" value="Urease, subunit C, domain 1"/>
    <property type="match status" value="1"/>
</dbReference>
<dbReference type="RefSeq" id="WP_281804755.1">
    <property type="nucleotide sequence ID" value="NZ_BSEC01000001.1"/>
</dbReference>
<keyword evidence="4" id="KW-1185">Reference proteome</keyword>
<dbReference type="PANTHER" id="PTHR22642:SF2">
    <property type="entry name" value="PROTEIN LONG AFTER FAR-RED 3"/>
    <property type="match status" value="1"/>
</dbReference>
<feature type="chain" id="PRO_5040861723" evidence="1">
    <location>
        <begin position="24"/>
        <end position="623"/>
    </location>
</feature>
<dbReference type="EMBL" id="BSEC01000001">
    <property type="protein sequence ID" value="GLI94640.1"/>
    <property type="molecule type" value="Genomic_DNA"/>
</dbReference>
<dbReference type="AlphaFoldDB" id="A0A9W6LTE0"/>
<dbReference type="InterPro" id="IPR033932">
    <property type="entry name" value="YtcJ-like"/>
</dbReference>
<dbReference type="Gene3D" id="3.20.20.140">
    <property type="entry name" value="Metal-dependent hydrolases"/>
    <property type="match status" value="1"/>
</dbReference>
<sequence>MRLTRSVVFVLALALALPGAAAAAERADAIYFGGPIVTVDDNRPTAEAVAVKDGKILAVGEKAAILSAHGGGEVKLNDLAGHTMIPGLIDAHGHVLGVGLQSISANLLPAPDGTVNSIAQLQQTMRDFIAASPVVKKYGLVIGFDYDDAQLVEHRHPTRDDLDAISTELPIVVTHQSGHLGAYNSRALELAGMTAATPNPQGGIIRRRDGGDEPNGVMEENAHFMTLMKLLPKLGEEQIAALVSAGAETYARYGYTTAQEGAAMVAWARAMEKPESRGALKIDVVFYPTIALLGDDPIMSSPLVSRRYDRHYRIGGVKVVLDGSPQGRTAWLTQPFYKAPDGQKQGYAGYGALTDDQLKALFARAYRNNWQVLAHSNGDAASDQLLRTVEAVSREIPGEDRRTVLIHGQVLREDQVDRIKALGLSTSLFPMHTYYWGDWHREVVLGPERAQNISPTGWFLQRGMTFTSHHDAPVTFPNSMRVLAATANRTTRSGFVLGPQHRVEPLIALKAQTIWAAHQYFEESSKGSIEPGKLADFVILSDNPLTLPREKLADIQVLETIKEGQSVFRAAAQKGDVTPICGDSPVCARHFLAWRATQLTRAAHSPLVAQFGPPPHIHSGMGE</sequence>
<proteinExistence type="predicted"/>
<keyword evidence="1" id="KW-0732">Signal</keyword>
<dbReference type="Gene3D" id="3.10.310.70">
    <property type="match status" value="1"/>
</dbReference>
<reference evidence="3" key="1">
    <citation type="journal article" date="2023" name="Int. J. Syst. Evol. Microbiol.">
        <title>Methylocystis iwaonis sp. nov., a type II methane-oxidizing bacterium from surface soil of a rice paddy field in Japan, and emended description of the genus Methylocystis (ex Whittenbury et al. 1970) Bowman et al. 1993.</title>
        <authorList>
            <person name="Kaise H."/>
            <person name="Sawadogo J.B."/>
            <person name="Alam M.S."/>
            <person name="Ueno C."/>
            <person name="Dianou D."/>
            <person name="Shinjo R."/>
            <person name="Asakawa S."/>
        </authorList>
    </citation>
    <scope>NUCLEOTIDE SEQUENCE</scope>
    <source>
        <strain evidence="3">LMG27198</strain>
    </source>
</reference>
<name>A0A9W6LTE0_9HYPH</name>
<feature type="domain" description="Amidohydrolase 3" evidence="2">
    <location>
        <begin position="78"/>
        <end position="568"/>
    </location>
</feature>
<gene>
    <name evidence="3" type="ORF">LMG27198_36320</name>
</gene>
<dbReference type="SUPFAM" id="SSF51556">
    <property type="entry name" value="Metallo-dependent hydrolases"/>
    <property type="match status" value="1"/>
</dbReference>
<comment type="caution">
    <text evidence="3">The sequence shown here is derived from an EMBL/GenBank/DDBJ whole genome shotgun (WGS) entry which is preliminary data.</text>
</comment>
<dbReference type="Pfam" id="PF07969">
    <property type="entry name" value="Amidohydro_3"/>
    <property type="match status" value="1"/>
</dbReference>
<dbReference type="CDD" id="cd01300">
    <property type="entry name" value="YtcJ_like"/>
    <property type="match status" value="1"/>
</dbReference>
<dbReference type="GO" id="GO:0016810">
    <property type="term" value="F:hydrolase activity, acting on carbon-nitrogen (but not peptide) bonds"/>
    <property type="evidence" value="ECO:0007669"/>
    <property type="project" value="InterPro"/>
</dbReference>
<dbReference type="InterPro" id="IPR032466">
    <property type="entry name" value="Metal_Hydrolase"/>
</dbReference>
<dbReference type="PANTHER" id="PTHR22642">
    <property type="entry name" value="IMIDAZOLONEPROPIONASE"/>
    <property type="match status" value="1"/>
</dbReference>
<dbReference type="SUPFAM" id="SSF51338">
    <property type="entry name" value="Composite domain of metallo-dependent hydrolases"/>
    <property type="match status" value="1"/>
</dbReference>
<keyword evidence="3" id="KW-0449">Lipoprotein</keyword>
<protein>
    <submittedName>
        <fullName evidence="3">Lipoprotein</fullName>
    </submittedName>
</protein>
<accession>A0A9W6LTE0</accession>
<organism evidence="3 4">
    <name type="scientific">Methylocystis echinoides</name>
    <dbReference type="NCBI Taxonomy" id="29468"/>
    <lineage>
        <taxon>Bacteria</taxon>
        <taxon>Pseudomonadati</taxon>
        <taxon>Pseudomonadota</taxon>
        <taxon>Alphaproteobacteria</taxon>
        <taxon>Hyphomicrobiales</taxon>
        <taxon>Methylocystaceae</taxon>
        <taxon>Methylocystis</taxon>
    </lineage>
</organism>
<dbReference type="InterPro" id="IPR013108">
    <property type="entry name" value="Amidohydro_3"/>
</dbReference>
<evidence type="ECO:0000259" key="2">
    <source>
        <dbReference type="Pfam" id="PF07969"/>
    </source>
</evidence>
<evidence type="ECO:0000313" key="4">
    <source>
        <dbReference type="Proteomes" id="UP001144323"/>
    </source>
</evidence>